<dbReference type="EMBL" id="LCQW01000016">
    <property type="protein sequence ID" value="KKW23815.1"/>
    <property type="molecule type" value="Genomic_DNA"/>
</dbReference>
<dbReference type="Proteomes" id="UP000034273">
    <property type="component" value="Unassembled WGS sequence"/>
</dbReference>
<dbReference type="Gene3D" id="1.10.10.10">
    <property type="entry name" value="Winged helix-like DNA-binding domain superfamily/Winged helix DNA-binding domain"/>
    <property type="match status" value="1"/>
</dbReference>
<name>A0A0G1WZ12_9BACT</name>
<dbReference type="GO" id="GO:0000156">
    <property type="term" value="F:phosphorelay response regulator activity"/>
    <property type="evidence" value="ECO:0007669"/>
    <property type="project" value="TreeGrafter"/>
</dbReference>
<dbReference type="STRING" id="1618671.UY67_C0016G0002"/>
<evidence type="ECO:0000256" key="7">
    <source>
        <dbReference type="PROSITE-ProRule" id="PRU01091"/>
    </source>
</evidence>
<comment type="caution">
    <text evidence="10">The sequence shown here is derived from an EMBL/GenBank/DDBJ whole genome shotgun (WGS) entry which is preliminary data.</text>
</comment>
<keyword evidence="1 6" id="KW-0597">Phosphoprotein</keyword>
<dbReference type="GO" id="GO:0005829">
    <property type="term" value="C:cytosol"/>
    <property type="evidence" value="ECO:0007669"/>
    <property type="project" value="TreeGrafter"/>
</dbReference>
<keyword evidence="3" id="KW-0805">Transcription regulation</keyword>
<feature type="DNA-binding region" description="OmpR/PhoB-type" evidence="7">
    <location>
        <begin position="126"/>
        <end position="224"/>
    </location>
</feature>
<evidence type="ECO:0000313" key="10">
    <source>
        <dbReference type="EMBL" id="KKW23815.1"/>
    </source>
</evidence>
<feature type="domain" description="OmpR/PhoB-type" evidence="9">
    <location>
        <begin position="126"/>
        <end position="224"/>
    </location>
</feature>
<feature type="modified residue" description="4-aspartylphosphate" evidence="6">
    <location>
        <position position="53"/>
    </location>
</feature>
<evidence type="ECO:0000313" key="11">
    <source>
        <dbReference type="Proteomes" id="UP000034273"/>
    </source>
</evidence>
<reference evidence="10 11" key="1">
    <citation type="journal article" date="2015" name="Nature">
        <title>rRNA introns, odd ribosomes, and small enigmatic genomes across a large radiation of phyla.</title>
        <authorList>
            <person name="Brown C.T."/>
            <person name="Hug L.A."/>
            <person name="Thomas B.C."/>
            <person name="Sharon I."/>
            <person name="Castelle C.J."/>
            <person name="Singh A."/>
            <person name="Wilkins M.J."/>
            <person name="Williams K.H."/>
            <person name="Banfield J.F."/>
        </authorList>
    </citation>
    <scope>NUCLEOTIDE SEQUENCE [LARGE SCALE GENOMIC DNA]</scope>
</reference>
<evidence type="ECO:0000256" key="6">
    <source>
        <dbReference type="PROSITE-ProRule" id="PRU00169"/>
    </source>
</evidence>
<dbReference type="InterPro" id="IPR001867">
    <property type="entry name" value="OmpR/PhoB-type_DNA-bd"/>
</dbReference>
<gene>
    <name evidence="10" type="ORF">UY67_C0016G0002</name>
</gene>
<dbReference type="SMART" id="SM00448">
    <property type="entry name" value="REC"/>
    <property type="match status" value="1"/>
</dbReference>
<sequence>MRLIIVEDESAFAQNLKKLLEYKGFAVDWLPSAEKAYNRILLYQNEYDAIILDLAMDGMGGMDLTKKLRAEDVKVPILILTGNSETKSKIALLNSGADDYIVKPFSVDELVARINSIMRRPSTPLPVTLSAGTITMNTSARSIKINEKDVALSLKEYALLECFVRHPGEVMSREQLSNKVWDFAALTLSNVLDVHMVSLRKKIASVGDSTRFETIRGIGYRLVI</sequence>
<dbReference type="PANTHER" id="PTHR48111:SF1">
    <property type="entry name" value="TWO-COMPONENT RESPONSE REGULATOR ORR33"/>
    <property type="match status" value="1"/>
</dbReference>
<accession>A0A0G1WZ12</accession>
<proteinExistence type="predicted"/>
<evidence type="ECO:0000256" key="2">
    <source>
        <dbReference type="ARBA" id="ARBA00023012"/>
    </source>
</evidence>
<dbReference type="SUPFAM" id="SSF52172">
    <property type="entry name" value="CheY-like"/>
    <property type="match status" value="1"/>
</dbReference>
<dbReference type="CDD" id="cd00383">
    <property type="entry name" value="trans_reg_C"/>
    <property type="match status" value="1"/>
</dbReference>
<evidence type="ECO:0000256" key="1">
    <source>
        <dbReference type="ARBA" id="ARBA00022553"/>
    </source>
</evidence>
<keyword evidence="4 7" id="KW-0238">DNA-binding</keyword>
<dbReference type="PROSITE" id="PS50110">
    <property type="entry name" value="RESPONSE_REGULATORY"/>
    <property type="match status" value="1"/>
</dbReference>
<dbReference type="GO" id="GO:0006355">
    <property type="term" value="P:regulation of DNA-templated transcription"/>
    <property type="evidence" value="ECO:0007669"/>
    <property type="project" value="InterPro"/>
</dbReference>
<organism evidence="10 11">
    <name type="scientific">Candidatus Kaiserbacteria bacterium GW2011_GWA2_52_12</name>
    <dbReference type="NCBI Taxonomy" id="1618671"/>
    <lineage>
        <taxon>Bacteria</taxon>
        <taxon>Candidatus Kaiseribacteriota</taxon>
    </lineage>
</organism>
<evidence type="ECO:0000259" key="9">
    <source>
        <dbReference type="PROSITE" id="PS51755"/>
    </source>
</evidence>
<evidence type="ECO:0000256" key="5">
    <source>
        <dbReference type="ARBA" id="ARBA00023163"/>
    </source>
</evidence>
<dbReference type="PROSITE" id="PS51755">
    <property type="entry name" value="OMPR_PHOB"/>
    <property type="match status" value="1"/>
</dbReference>
<feature type="domain" description="Response regulatory" evidence="8">
    <location>
        <begin position="2"/>
        <end position="118"/>
    </location>
</feature>
<evidence type="ECO:0000256" key="3">
    <source>
        <dbReference type="ARBA" id="ARBA00023015"/>
    </source>
</evidence>
<keyword evidence="2" id="KW-0902">Two-component regulatory system</keyword>
<dbReference type="SMART" id="SM00862">
    <property type="entry name" value="Trans_reg_C"/>
    <property type="match status" value="1"/>
</dbReference>
<dbReference type="Pfam" id="PF00486">
    <property type="entry name" value="Trans_reg_C"/>
    <property type="match status" value="1"/>
</dbReference>
<dbReference type="AlphaFoldDB" id="A0A0G1WZ12"/>
<dbReference type="Pfam" id="PF00072">
    <property type="entry name" value="Response_reg"/>
    <property type="match status" value="1"/>
</dbReference>
<dbReference type="InterPro" id="IPR011006">
    <property type="entry name" value="CheY-like_superfamily"/>
</dbReference>
<dbReference type="InterPro" id="IPR036388">
    <property type="entry name" value="WH-like_DNA-bd_sf"/>
</dbReference>
<protein>
    <submittedName>
        <fullName evidence="10">Two component transcriptional regulator, winged helix family</fullName>
    </submittedName>
</protein>
<dbReference type="InterPro" id="IPR039420">
    <property type="entry name" value="WalR-like"/>
</dbReference>
<dbReference type="GO" id="GO:0000976">
    <property type="term" value="F:transcription cis-regulatory region binding"/>
    <property type="evidence" value="ECO:0007669"/>
    <property type="project" value="TreeGrafter"/>
</dbReference>
<evidence type="ECO:0000259" key="8">
    <source>
        <dbReference type="PROSITE" id="PS50110"/>
    </source>
</evidence>
<dbReference type="PANTHER" id="PTHR48111">
    <property type="entry name" value="REGULATOR OF RPOS"/>
    <property type="match status" value="1"/>
</dbReference>
<keyword evidence="5" id="KW-0804">Transcription</keyword>
<dbReference type="InterPro" id="IPR001789">
    <property type="entry name" value="Sig_transdc_resp-reg_receiver"/>
</dbReference>
<dbReference type="Gene3D" id="6.10.250.690">
    <property type="match status" value="1"/>
</dbReference>
<dbReference type="Gene3D" id="3.40.50.2300">
    <property type="match status" value="1"/>
</dbReference>
<evidence type="ECO:0000256" key="4">
    <source>
        <dbReference type="ARBA" id="ARBA00023125"/>
    </source>
</evidence>
<dbReference type="GO" id="GO:0032993">
    <property type="term" value="C:protein-DNA complex"/>
    <property type="evidence" value="ECO:0007669"/>
    <property type="project" value="TreeGrafter"/>
</dbReference>